<dbReference type="PROSITE" id="PS50961">
    <property type="entry name" value="HTH_LA"/>
    <property type="match status" value="1"/>
</dbReference>
<dbReference type="EMBL" id="JBFXLS010000007">
    <property type="protein sequence ID" value="KAL2832070.1"/>
    <property type="molecule type" value="Genomic_DNA"/>
</dbReference>
<dbReference type="SUPFAM" id="SSF46785">
    <property type="entry name" value="Winged helix' DNA-binding domain"/>
    <property type="match status" value="1"/>
</dbReference>
<dbReference type="Pfam" id="PF05383">
    <property type="entry name" value="La"/>
    <property type="match status" value="1"/>
</dbReference>
<feature type="region of interest" description="Disordered" evidence="3">
    <location>
        <begin position="1"/>
        <end position="492"/>
    </location>
</feature>
<name>A0ABR4IWE7_9EURO</name>
<feature type="compositionally biased region" description="Polar residues" evidence="3">
    <location>
        <begin position="321"/>
        <end position="333"/>
    </location>
</feature>
<feature type="compositionally biased region" description="Basic and acidic residues" evidence="3">
    <location>
        <begin position="127"/>
        <end position="144"/>
    </location>
</feature>
<feature type="compositionally biased region" description="Basic and acidic residues" evidence="3">
    <location>
        <begin position="204"/>
        <end position="223"/>
    </location>
</feature>
<sequence length="763" mass="81741">MASAFSYAQAAKGVASTQPSESSTSVSKSDEQTSDDLQISADVAAPTTDAASDVDNAAVDAEKEVSLTDSKADVSATSPPSDGTVQTSTISKGDESSSVPNGTSESTWDKQSQVSGSDKQSITAEGTKGKASEKEKPAPPKELKAAPLPSVNVWQQRKEAQEAKSKATAALKPAAKAGLSKPTSETSSISGDIQDQPKTASKKKGGDSTDKKKGDGVKGRDESAPVPPVADATLWPTPHGAQGEEKKKVHEKSEKTEKSPVTRPHGKEKWTPVPYVPTAVFNTPLPSAGRRGGKSARGGGRDTARNGAHAAGASEKATPGQAAQGSTAKQTASGDRGRNEPNPARANSLPAPSRRSNSADNAPADARKLPVTDRGRPIKGLDGANATPAAKHVNGEAFSRHAKPFPKNHEGNHKGGDHHSKNPHLSVETHAGPRSGPNPERRIENGPKSAEFNGLHADRKEKEFSREPRAERGRGSHRGRGGGHAGYNGAQTSHFPNNHMAPQNFMHPKSFGYNDRRVPQQHGLTNGSRGHAMTMRSPSLPNSNSMYNMYPFSADMNMNTMYGYQPAQAGPMSAVPYAPYMEQFSLLSIISMQLEYYFSVDNLCKDIYLRKHMDSQGFVALNVIAAFKRVKSLTEDFELLRHASRQLRVAEYYVGEDGVDRLRPRERWEQWVFPFEQRDPSAQNGGPHPSTNQHDSVVSYSQLDGATNGFVPKSLPNGTVHSKTALSSAAPEFSPSNGVHTGSEISNVRTVLRGLCSYIEYRH</sequence>
<reference evidence="5 6" key="1">
    <citation type="submission" date="2024-07" db="EMBL/GenBank/DDBJ databases">
        <title>Section-level genome sequencing and comparative genomics of Aspergillus sections Usti and Cavernicolus.</title>
        <authorList>
            <consortium name="Lawrence Berkeley National Laboratory"/>
            <person name="Nybo J.L."/>
            <person name="Vesth T.C."/>
            <person name="Theobald S."/>
            <person name="Frisvad J.C."/>
            <person name="Larsen T.O."/>
            <person name="Kjaerboelling I."/>
            <person name="Rothschild-Mancinelli K."/>
            <person name="Lyhne E.K."/>
            <person name="Kogle M.E."/>
            <person name="Barry K."/>
            <person name="Clum A."/>
            <person name="Na H."/>
            <person name="Ledsgaard L."/>
            <person name="Lin J."/>
            <person name="Lipzen A."/>
            <person name="Kuo A."/>
            <person name="Riley R."/>
            <person name="Mondo S."/>
            <person name="LaButti K."/>
            <person name="Haridas S."/>
            <person name="Pangalinan J."/>
            <person name="Salamov A.A."/>
            <person name="Simmons B.A."/>
            <person name="Magnuson J.K."/>
            <person name="Chen J."/>
            <person name="Drula E."/>
            <person name="Henrissat B."/>
            <person name="Wiebenga A."/>
            <person name="Lubbers R.J."/>
            <person name="Gomes A.C."/>
            <person name="Makela M.R."/>
            <person name="Stajich J."/>
            <person name="Grigoriev I.V."/>
            <person name="Mortensen U.H."/>
            <person name="De vries R.P."/>
            <person name="Baker S.E."/>
            <person name="Andersen M.R."/>
        </authorList>
    </citation>
    <scope>NUCLEOTIDE SEQUENCE [LARGE SCALE GENOMIC DNA]</scope>
    <source>
        <strain evidence="5 6">CBS 600.67</strain>
    </source>
</reference>
<gene>
    <name evidence="5" type="ORF">BDW59DRAFT_115092</name>
</gene>
<feature type="compositionally biased region" description="Low complexity" evidence="3">
    <location>
        <begin position="49"/>
        <end position="59"/>
    </location>
</feature>
<dbReference type="InterPro" id="IPR036388">
    <property type="entry name" value="WH-like_DNA-bd_sf"/>
</dbReference>
<dbReference type="Gene3D" id="1.10.10.10">
    <property type="entry name" value="Winged helix-like DNA-binding domain superfamily/Winged helix DNA-binding domain"/>
    <property type="match status" value="1"/>
</dbReference>
<feature type="compositionally biased region" description="Polar residues" evidence="3">
    <location>
        <begin position="75"/>
        <end position="124"/>
    </location>
</feature>
<dbReference type="InterPro" id="IPR045180">
    <property type="entry name" value="La_dom_prot"/>
</dbReference>
<dbReference type="CDD" id="cd07323">
    <property type="entry name" value="LAM"/>
    <property type="match status" value="1"/>
</dbReference>
<evidence type="ECO:0000256" key="3">
    <source>
        <dbReference type="SAM" id="MobiDB-lite"/>
    </source>
</evidence>
<feature type="compositionally biased region" description="Basic and acidic residues" evidence="3">
    <location>
        <begin position="407"/>
        <end position="420"/>
    </location>
</feature>
<dbReference type="Proteomes" id="UP001610335">
    <property type="component" value="Unassembled WGS sequence"/>
</dbReference>
<comment type="caution">
    <text evidence="5">The sequence shown here is derived from an EMBL/GenBank/DDBJ whole genome shotgun (WGS) entry which is preliminary data.</text>
</comment>
<feature type="compositionally biased region" description="Low complexity" evidence="3">
    <location>
        <begin position="16"/>
        <end position="27"/>
    </location>
</feature>
<feature type="compositionally biased region" description="Polar residues" evidence="3">
    <location>
        <begin position="183"/>
        <end position="199"/>
    </location>
</feature>
<feature type="compositionally biased region" description="Basic and acidic residues" evidence="3">
    <location>
        <begin position="156"/>
        <end position="165"/>
    </location>
</feature>
<organism evidence="5 6">
    <name type="scientific">Aspergillus cavernicola</name>
    <dbReference type="NCBI Taxonomy" id="176166"/>
    <lineage>
        <taxon>Eukaryota</taxon>
        <taxon>Fungi</taxon>
        <taxon>Dikarya</taxon>
        <taxon>Ascomycota</taxon>
        <taxon>Pezizomycotina</taxon>
        <taxon>Eurotiomycetes</taxon>
        <taxon>Eurotiomycetidae</taxon>
        <taxon>Eurotiales</taxon>
        <taxon>Aspergillaceae</taxon>
        <taxon>Aspergillus</taxon>
        <taxon>Aspergillus subgen. Nidulantes</taxon>
    </lineage>
</organism>
<evidence type="ECO:0000256" key="1">
    <source>
        <dbReference type="ARBA" id="ARBA00022884"/>
    </source>
</evidence>
<protein>
    <recommendedName>
        <fullName evidence="4">HTH La-type RNA-binding domain-containing protein</fullName>
    </recommendedName>
</protein>
<dbReference type="InterPro" id="IPR036390">
    <property type="entry name" value="WH_DNA-bd_sf"/>
</dbReference>
<feature type="compositionally biased region" description="Basic and acidic residues" evidence="3">
    <location>
        <begin position="242"/>
        <end position="270"/>
    </location>
</feature>
<evidence type="ECO:0000313" key="5">
    <source>
        <dbReference type="EMBL" id="KAL2832070.1"/>
    </source>
</evidence>
<keyword evidence="1 2" id="KW-0694">RNA-binding</keyword>
<evidence type="ECO:0000256" key="2">
    <source>
        <dbReference type="PROSITE-ProRule" id="PRU00332"/>
    </source>
</evidence>
<evidence type="ECO:0000313" key="6">
    <source>
        <dbReference type="Proteomes" id="UP001610335"/>
    </source>
</evidence>
<proteinExistence type="predicted"/>
<feature type="domain" description="HTH La-type RNA-binding" evidence="4">
    <location>
        <begin position="580"/>
        <end position="671"/>
    </location>
</feature>
<feature type="compositionally biased region" description="Low complexity" evidence="3">
    <location>
        <begin position="166"/>
        <end position="182"/>
    </location>
</feature>
<accession>A0ABR4IWE7</accession>
<dbReference type="InterPro" id="IPR006630">
    <property type="entry name" value="La_HTH"/>
</dbReference>
<feature type="compositionally biased region" description="Basic and acidic residues" evidence="3">
    <location>
        <begin position="365"/>
        <end position="376"/>
    </location>
</feature>
<keyword evidence="6" id="KW-1185">Reference proteome</keyword>
<feature type="compositionally biased region" description="Basic and acidic residues" evidence="3">
    <location>
        <begin position="456"/>
        <end position="474"/>
    </location>
</feature>
<evidence type="ECO:0000259" key="4">
    <source>
        <dbReference type="PROSITE" id="PS50961"/>
    </source>
</evidence>
<dbReference type="SMART" id="SM00715">
    <property type="entry name" value="LA"/>
    <property type="match status" value="1"/>
</dbReference>
<feature type="compositionally biased region" description="Basic and acidic residues" evidence="3">
    <location>
        <begin position="60"/>
        <end position="72"/>
    </location>
</feature>
<dbReference type="PANTHER" id="PTHR22792:SF132">
    <property type="entry name" value="LA-RELATED PROTEIN 1"/>
    <property type="match status" value="1"/>
</dbReference>
<dbReference type="PANTHER" id="PTHR22792">
    <property type="entry name" value="LUPUS LA PROTEIN-RELATED"/>
    <property type="match status" value="1"/>
</dbReference>